<reference evidence="1 2" key="1">
    <citation type="submission" date="2018-06" db="EMBL/GenBank/DDBJ databases">
        <title>Marinomonas sp. YLB-05 draft genome sequence.</title>
        <authorList>
            <person name="Yu L."/>
            <person name="Tang X."/>
        </authorList>
    </citation>
    <scope>NUCLEOTIDE SEQUENCE [LARGE SCALE GENOMIC DNA]</scope>
    <source>
        <strain evidence="1 2">YLB-05</strain>
    </source>
</reference>
<evidence type="ECO:0000313" key="2">
    <source>
        <dbReference type="Proteomes" id="UP000254326"/>
    </source>
</evidence>
<dbReference type="Pfam" id="PF11197">
    <property type="entry name" value="DUF2835"/>
    <property type="match status" value="1"/>
</dbReference>
<keyword evidence="2" id="KW-1185">Reference proteome</keyword>
<organism evidence="1 2">
    <name type="scientific">Marinomonas piezotolerans</name>
    <dbReference type="NCBI Taxonomy" id="2213058"/>
    <lineage>
        <taxon>Bacteria</taxon>
        <taxon>Pseudomonadati</taxon>
        <taxon>Pseudomonadota</taxon>
        <taxon>Gammaproteobacteria</taxon>
        <taxon>Oceanospirillales</taxon>
        <taxon>Oceanospirillaceae</taxon>
        <taxon>Marinomonas</taxon>
    </lineage>
</organism>
<comment type="caution">
    <text evidence="1">The sequence shown here is derived from an EMBL/GenBank/DDBJ whole genome shotgun (WGS) entry which is preliminary data.</text>
</comment>
<dbReference type="AlphaFoldDB" id="A0A370U5V0"/>
<dbReference type="Proteomes" id="UP000254326">
    <property type="component" value="Unassembled WGS sequence"/>
</dbReference>
<gene>
    <name evidence="1" type="ORF">DN730_15710</name>
</gene>
<protein>
    <submittedName>
        <fullName evidence="1">DUF2835 domain-containing protein</fullName>
    </submittedName>
</protein>
<dbReference type="RefSeq" id="WP_115469103.1">
    <property type="nucleotide sequence ID" value="NZ_QKRA01000009.1"/>
</dbReference>
<dbReference type="InterPro" id="IPR021363">
    <property type="entry name" value="DUF2835"/>
</dbReference>
<name>A0A370U5V0_9GAMM</name>
<dbReference type="OrthoDB" id="5600793at2"/>
<proteinExistence type="predicted"/>
<evidence type="ECO:0000313" key="1">
    <source>
        <dbReference type="EMBL" id="RDL43152.1"/>
    </source>
</evidence>
<sequence>MAKIIIDVDLSAHQYKEMYRGTKKYLVAQSRDGRKVQLPLSVFQRFVTLKGVYGVFEIEFDENRKLVGIEKKH</sequence>
<dbReference type="EMBL" id="QKRA01000009">
    <property type="protein sequence ID" value="RDL43152.1"/>
    <property type="molecule type" value="Genomic_DNA"/>
</dbReference>
<accession>A0A370U5V0</accession>